<dbReference type="InterPro" id="IPR030559">
    <property type="entry name" value="PolZ_Rev3"/>
</dbReference>
<dbReference type="GO" id="GO:0003887">
    <property type="term" value="F:DNA-directed DNA polymerase activity"/>
    <property type="evidence" value="ECO:0007669"/>
    <property type="project" value="UniProtKB-EC"/>
</dbReference>
<dbReference type="STRING" id="37653.A0A0L8G8L4"/>
<dbReference type="GO" id="GO:0016035">
    <property type="term" value="C:zeta DNA polymerase complex"/>
    <property type="evidence" value="ECO:0007669"/>
    <property type="project" value="InterPro"/>
</dbReference>
<feature type="domain" description="DNA polymerase delta/zeta catalytic subunit N-terminal" evidence="2">
    <location>
        <begin position="51"/>
        <end position="128"/>
    </location>
</feature>
<dbReference type="GO" id="GO:0005634">
    <property type="term" value="C:nucleus"/>
    <property type="evidence" value="ECO:0007669"/>
    <property type="project" value="TreeGrafter"/>
</dbReference>
<protein>
    <submittedName>
        <fullName evidence="4">Uncharacterized protein</fullName>
    </submittedName>
</protein>
<dbReference type="FunFam" id="3.30.342.10:FF:000002">
    <property type="entry name" value="DNA polymerase zeta catalytic subunit isoform X1"/>
    <property type="match status" value="1"/>
</dbReference>
<dbReference type="SUPFAM" id="SSF53098">
    <property type="entry name" value="Ribonuclease H-like"/>
    <property type="match status" value="1"/>
</dbReference>
<evidence type="ECO:0000259" key="3">
    <source>
        <dbReference type="Pfam" id="PF24065"/>
    </source>
</evidence>
<accession>A0A0L8G8L4</accession>
<dbReference type="InterPro" id="IPR056447">
    <property type="entry name" value="REV3_N"/>
</dbReference>
<evidence type="ECO:0000313" key="4">
    <source>
        <dbReference type="EMBL" id="KOF72915.1"/>
    </source>
</evidence>
<comment type="catalytic activity">
    <reaction evidence="1">
        <text>DNA(n) + a 2'-deoxyribonucleoside 5'-triphosphate = DNA(n+1) + diphosphate</text>
        <dbReference type="Rhea" id="RHEA:22508"/>
        <dbReference type="Rhea" id="RHEA-COMP:17339"/>
        <dbReference type="Rhea" id="RHEA-COMP:17340"/>
        <dbReference type="ChEBI" id="CHEBI:33019"/>
        <dbReference type="ChEBI" id="CHEBI:61560"/>
        <dbReference type="ChEBI" id="CHEBI:173112"/>
        <dbReference type="EC" id="2.7.7.7"/>
    </reaction>
</comment>
<dbReference type="Gene3D" id="3.30.342.10">
    <property type="entry name" value="DNA Polymerase, chain B, domain 1"/>
    <property type="match status" value="1"/>
</dbReference>
<sequence>MFSVRIVTADYYVSNPVAGLDAKLSSSVQVPVIRIFGSTPAGQKTCLHVHGVFPYLYVPYDGTQPCSTYLHQFAASLDKAINIATGHSTSNTKHVYKISLVSGIPMYGYHEKEEQFLKIYFYNPNLIKKVADLLLGGAVLNKVFQPHEAHIPYLLQMFIDYNLYGMNLLNVNHVKFRRRQTKALTKLSNPCQHGKRTFNDDGPPPLLEQRVRVGSSSNIQL</sequence>
<reference evidence="4" key="1">
    <citation type="submission" date="2015-07" db="EMBL/GenBank/DDBJ databases">
        <title>MeaNS - Measles Nucleotide Surveillance Program.</title>
        <authorList>
            <person name="Tran T."/>
            <person name="Druce J."/>
        </authorList>
    </citation>
    <scope>NUCLEOTIDE SEQUENCE</scope>
    <source>
        <strain evidence="4">UCB-OBI-ISO-001</strain>
        <tissue evidence="4">Gonad</tissue>
    </source>
</reference>
<gene>
    <name evidence="4" type="ORF">OCBIM_22038668mg</name>
</gene>
<evidence type="ECO:0000256" key="1">
    <source>
        <dbReference type="ARBA" id="ARBA00049244"/>
    </source>
</evidence>
<dbReference type="Pfam" id="PF24065">
    <property type="entry name" value="REV3_N"/>
    <property type="match status" value="1"/>
</dbReference>
<proteinExistence type="predicted"/>
<dbReference type="AlphaFoldDB" id="A0A0L8G8L4"/>
<dbReference type="InterPro" id="IPR012337">
    <property type="entry name" value="RNaseH-like_sf"/>
</dbReference>
<organism evidence="4">
    <name type="scientific">Octopus bimaculoides</name>
    <name type="common">California two-spotted octopus</name>
    <dbReference type="NCBI Taxonomy" id="37653"/>
    <lineage>
        <taxon>Eukaryota</taxon>
        <taxon>Metazoa</taxon>
        <taxon>Spiralia</taxon>
        <taxon>Lophotrochozoa</taxon>
        <taxon>Mollusca</taxon>
        <taxon>Cephalopoda</taxon>
        <taxon>Coleoidea</taxon>
        <taxon>Octopodiformes</taxon>
        <taxon>Octopoda</taxon>
        <taxon>Incirrata</taxon>
        <taxon>Octopodidae</taxon>
        <taxon>Octopus</taxon>
    </lineage>
</organism>
<dbReference type="Pfam" id="PF24055">
    <property type="entry name" value="POL3_N"/>
    <property type="match status" value="1"/>
</dbReference>
<dbReference type="InterPro" id="IPR056435">
    <property type="entry name" value="DPOD/Z_N"/>
</dbReference>
<dbReference type="GO" id="GO:0000724">
    <property type="term" value="P:double-strand break repair via homologous recombination"/>
    <property type="evidence" value="ECO:0007669"/>
    <property type="project" value="TreeGrafter"/>
</dbReference>
<feature type="domain" description="DNA polymerase zeta catalytic subunit N-terminal" evidence="3">
    <location>
        <begin position="1"/>
        <end position="50"/>
    </location>
</feature>
<dbReference type="EMBL" id="KQ423432">
    <property type="protein sequence ID" value="KOF72915.1"/>
    <property type="molecule type" value="Genomic_DNA"/>
</dbReference>
<evidence type="ECO:0000259" key="2">
    <source>
        <dbReference type="Pfam" id="PF24055"/>
    </source>
</evidence>
<dbReference type="OrthoDB" id="2414538at2759"/>
<dbReference type="GO" id="GO:0042276">
    <property type="term" value="P:error-prone translesion synthesis"/>
    <property type="evidence" value="ECO:0007669"/>
    <property type="project" value="TreeGrafter"/>
</dbReference>
<name>A0A0L8G8L4_OCTBM</name>
<dbReference type="PANTHER" id="PTHR45812:SF1">
    <property type="entry name" value="DNA POLYMERASE ZETA CATALYTIC SUBUNIT"/>
    <property type="match status" value="1"/>
</dbReference>
<dbReference type="PANTHER" id="PTHR45812">
    <property type="entry name" value="DNA POLYMERASE ZETA CATALYTIC SUBUNIT"/>
    <property type="match status" value="1"/>
</dbReference>